<name>A0A3S0ZC66_ELYCH</name>
<feature type="non-terminal residue" evidence="1">
    <location>
        <position position="162"/>
    </location>
</feature>
<organism evidence="1 2">
    <name type="scientific">Elysia chlorotica</name>
    <name type="common">Eastern emerald elysia</name>
    <name type="synonym">Sea slug</name>
    <dbReference type="NCBI Taxonomy" id="188477"/>
    <lineage>
        <taxon>Eukaryota</taxon>
        <taxon>Metazoa</taxon>
        <taxon>Spiralia</taxon>
        <taxon>Lophotrochozoa</taxon>
        <taxon>Mollusca</taxon>
        <taxon>Gastropoda</taxon>
        <taxon>Heterobranchia</taxon>
        <taxon>Euthyneura</taxon>
        <taxon>Panpulmonata</taxon>
        <taxon>Sacoglossa</taxon>
        <taxon>Placobranchoidea</taxon>
        <taxon>Plakobranchidae</taxon>
        <taxon>Elysia</taxon>
    </lineage>
</organism>
<proteinExistence type="predicted"/>
<dbReference type="OrthoDB" id="10478043at2759"/>
<dbReference type="EMBL" id="RQTK01000735">
    <property type="protein sequence ID" value="RUS75514.1"/>
    <property type="molecule type" value="Genomic_DNA"/>
</dbReference>
<reference evidence="1 2" key="1">
    <citation type="submission" date="2019-01" db="EMBL/GenBank/DDBJ databases">
        <title>A draft genome assembly of the solar-powered sea slug Elysia chlorotica.</title>
        <authorList>
            <person name="Cai H."/>
            <person name="Li Q."/>
            <person name="Fang X."/>
            <person name="Li J."/>
            <person name="Curtis N.E."/>
            <person name="Altenburger A."/>
            <person name="Shibata T."/>
            <person name="Feng M."/>
            <person name="Maeda T."/>
            <person name="Schwartz J.A."/>
            <person name="Shigenobu S."/>
            <person name="Lundholm N."/>
            <person name="Nishiyama T."/>
            <person name="Yang H."/>
            <person name="Hasebe M."/>
            <person name="Li S."/>
            <person name="Pierce S.K."/>
            <person name="Wang J."/>
        </authorList>
    </citation>
    <scope>NUCLEOTIDE SEQUENCE [LARGE SCALE GENOMIC DNA]</scope>
    <source>
        <strain evidence="1">EC2010</strain>
        <tissue evidence="1">Whole organism of an adult</tissue>
    </source>
</reference>
<protein>
    <submittedName>
        <fullName evidence="1">Uncharacterized protein</fullName>
    </submittedName>
</protein>
<gene>
    <name evidence="1" type="ORF">EGW08_016731</name>
</gene>
<evidence type="ECO:0000313" key="1">
    <source>
        <dbReference type="EMBL" id="RUS75514.1"/>
    </source>
</evidence>
<accession>A0A3S0ZC66</accession>
<keyword evidence="2" id="KW-1185">Reference proteome</keyword>
<comment type="caution">
    <text evidence="1">The sequence shown here is derived from an EMBL/GenBank/DDBJ whole genome shotgun (WGS) entry which is preliminary data.</text>
</comment>
<dbReference type="AlphaFoldDB" id="A0A3S0ZC66"/>
<dbReference type="Proteomes" id="UP000271974">
    <property type="component" value="Unassembled WGS sequence"/>
</dbReference>
<sequence>MNVKIIRKMASEGIGKIKPKKTHQAKKPYDRSTSFFGKIKDSVKDLLIPSWLVQSSDIVSVSAESVPSQSSAQFDLPREGCNVPATQSLNFKQSTSRDVDHIPHANEVQNHQSRLSMAGLSGLGRHSLDKPYVDEEGPAPNVNIAVLEKQNISWHAKESPIS</sequence>
<evidence type="ECO:0000313" key="2">
    <source>
        <dbReference type="Proteomes" id="UP000271974"/>
    </source>
</evidence>